<keyword evidence="1" id="KW-0812">Transmembrane</keyword>
<evidence type="ECO:0000313" key="3">
    <source>
        <dbReference type="Proteomes" id="UP000322997"/>
    </source>
</evidence>
<feature type="transmembrane region" description="Helical" evidence="1">
    <location>
        <begin position="45"/>
        <end position="65"/>
    </location>
</feature>
<dbReference type="RefSeq" id="WP_079515871.1">
    <property type="nucleotide sequence ID" value="NZ_CP081870.1"/>
</dbReference>
<feature type="transmembrane region" description="Helical" evidence="1">
    <location>
        <begin position="20"/>
        <end position="39"/>
    </location>
</feature>
<reference evidence="2 3" key="1">
    <citation type="submission" date="2019-08" db="EMBL/GenBank/DDBJ databases">
        <title>Bacillus genomes from the desert of Cuatro Cienegas, Coahuila.</title>
        <authorList>
            <person name="Olmedo-Alvarez G."/>
        </authorList>
    </citation>
    <scope>NUCLEOTIDE SEQUENCE [LARGE SCALE GENOMIC DNA]</scope>
    <source>
        <strain evidence="2 3">CH108_3D</strain>
    </source>
</reference>
<dbReference type="Proteomes" id="UP000322997">
    <property type="component" value="Unassembled WGS sequence"/>
</dbReference>
<dbReference type="EMBL" id="VTEQ01000003">
    <property type="protein sequence ID" value="TYS54073.1"/>
    <property type="molecule type" value="Genomic_DNA"/>
</dbReference>
<sequence length="419" mass="47405">MEYEIRSASTDYQKLLTMKLCFFAGVETLFAFVLLTFFAPSDPLLMDYLPLLLLSFIALSAWSVMIGRTGKVNPLPLYGMFALILMVGVFFFTVNLVFVAGAFVFLYWRMNAHLQDMESNIEISSGAWVIFLAIAAASMMTSPMRGMENGTPVIVSIFLYLLLTVSVTPIQRMMTHASGKRPYYVPLTLMGAIAGVATVLGMVSYVLMQGIYWVFSKIFWVFSFAVDPIYNAIEYLRDVASSLFNQMYGDGGEGSIEKGQVEAEEPLPISQGMSLDWLVLVSGIIAVILIILYFYMKRRGTSATLRERKGFSVQAYPDKPVEGHLSSDYDYSQADDRIRESVTEFERFAHSKNAGRKTDEDLRGWFRRLGLQDEERFFTIYEQVRYGRGGVPPEGGDFFVHRMEIHTSSLMNLFEEKEA</sequence>
<comment type="caution">
    <text evidence="2">The sequence shown here is derived from an EMBL/GenBank/DDBJ whole genome shotgun (WGS) entry which is preliminary data.</text>
</comment>
<organism evidence="2 3">
    <name type="scientific">Rossellomorea marisflavi</name>
    <dbReference type="NCBI Taxonomy" id="189381"/>
    <lineage>
        <taxon>Bacteria</taxon>
        <taxon>Bacillati</taxon>
        <taxon>Bacillota</taxon>
        <taxon>Bacilli</taxon>
        <taxon>Bacillales</taxon>
        <taxon>Bacillaceae</taxon>
        <taxon>Rossellomorea</taxon>
    </lineage>
</organism>
<protein>
    <recommendedName>
        <fullName evidence="4">DUF4129 domain-containing protein</fullName>
    </recommendedName>
</protein>
<keyword evidence="1" id="KW-0472">Membrane</keyword>
<dbReference type="GeneID" id="89534206"/>
<feature type="transmembrane region" description="Helical" evidence="1">
    <location>
        <begin position="277"/>
        <end position="296"/>
    </location>
</feature>
<feature type="transmembrane region" description="Helical" evidence="1">
    <location>
        <begin position="77"/>
        <end position="108"/>
    </location>
</feature>
<feature type="transmembrane region" description="Helical" evidence="1">
    <location>
        <begin position="123"/>
        <end position="141"/>
    </location>
</feature>
<evidence type="ECO:0008006" key="4">
    <source>
        <dbReference type="Google" id="ProtNLM"/>
    </source>
</evidence>
<gene>
    <name evidence="2" type="ORF">FZC83_12685</name>
</gene>
<name>A0A5D4RRT8_9BACI</name>
<evidence type="ECO:0000256" key="1">
    <source>
        <dbReference type="SAM" id="Phobius"/>
    </source>
</evidence>
<dbReference type="AlphaFoldDB" id="A0A5D4RRT8"/>
<feature type="transmembrane region" description="Helical" evidence="1">
    <location>
        <begin position="153"/>
        <end position="171"/>
    </location>
</feature>
<accession>A0A5D4RRT8</accession>
<keyword evidence="1" id="KW-1133">Transmembrane helix</keyword>
<evidence type="ECO:0000313" key="2">
    <source>
        <dbReference type="EMBL" id="TYS54073.1"/>
    </source>
</evidence>
<feature type="transmembrane region" description="Helical" evidence="1">
    <location>
        <begin position="183"/>
        <end position="207"/>
    </location>
</feature>
<proteinExistence type="predicted"/>